<accession>A0A819MIC7</accession>
<gene>
    <name evidence="1" type="ORF">FNK824_LOCUS24809</name>
</gene>
<sequence length="50" mass="5987">RLIDISISLNKTEKDLWVHLVELKCQSNIIQQIRSNQQNHLISLNEKFER</sequence>
<evidence type="ECO:0000313" key="2">
    <source>
        <dbReference type="Proteomes" id="UP000663874"/>
    </source>
</evidence>
<name>A0A819MIC7_9BILA</name>
<protein>
    <submittedName>
        <fullName evidence="1">Uncharacterized protein</fullName>
    </submittedName>
</protein>
<organism evidence="1 2">
    <name type="scientific">Rotaria sordida</name>
    <dbReference type="NCBI Taxonomy" id="392033"/>
    <lineage>
        <taxon>Eukaryota</taxon>
        <taxon>Metazoa</taxon>
        <taxon>Spiralia</taxon>
        <taxon>Gnathifera</taxon>
        <taxon>Rotifera</taxon>
        <taxon>Eurotatoria</taxon>
        <taxon>Bdelloidea</taxon>
        <taxon>Philodinida</taxon>
        <taxon>Philodinidae</taxon>
        <taxon>Rotaria</taxon>
    </lineage>
</organism>
<dbReference type="EMBL" id="CAJOBE010005633">
    <property type="protein sequence ID" value="CAF3979991.1"/>
    <property type="molecule type" value="Genomic_DNA"/>
</dbReference>
<comment type="caution">
    <text evidence="1">The sequence shown here is derived from an EMBL/GenBank/DDBJ whole genome shotgun (WGS) entry which is preliminary data.</text>
</comment>
<evidence type="ECO:0000313" key="1">
    <source>
        <dbReference type="EMBL" id="CAF3979991.1"/>
    </source>
</evidence>
<feature type="non-terminal residue" evidence="1">
    <location>
        <position position="1"/>
    </location>
</feature>
<dbReference type="Proteomes" id="UP000663874">
    <property type="component" value="Unassembled WGS sequence"/>
</dbReference>
<reference evidence="1" key="1">
    <citation type="submission" date="2021-02" db="EMBL/GenBank/DDBJ databases">
        <authorList>
            <person name="Nowell W R."/>
        </authorList>
    </citation>
    <scope>NUCLEOTIDE SEQUENCE</scope>
</reference>
<dbReference type="AlphaFoldDB" id="A0A819MIC7"/>
<proteinExistence type="predicted"/>